<dbReference type="PANTHER" id="PTHR23130">
    <property type="entry name" value="CYTOCHROME B561 AND DOMON DOMAIN-CONTAINING PROTEIN"/>
    <property type="match status" value="1"/>
</dbReference>
<evidence type="ECO:0000259" key="6">
    <source>
        <dbReference type="PROSITE" id="PS50836"/>
    </source>
</evidence>
<dbReference type="Pfam" id="PF04526">
    <property type="entry name" value="DUF568"/>
    <property type="match status" value="1"/>
</dbReference>
<dbReference type="InterPro" id="IPR045265">
    <property type="entry name" value="AIR12_DOMON"/>
</dbReference>
<evidence type="ECO:0000256" key="2">
    <source>
        <dbReference type="ARBA" id="ARBA00022448"/>
    </source>
</evidence>
<gene>
    <name evidence="7" type="ORF">HHK36_002213</name>
</gene>
<feature type="chain" id="PRO_5032899415" description="DOMON domain-containing protein" evidence="5">
    <location>
        <begin position="24"/>
        <end position="188"/>
    </location>
</feature>
<name>A0A835DSS5_TETSI</name>
<keyword evidence="8" id="KW-1185">Reference proteome</keyword>
<keyword evidence="2" id="KW-0813">Transport</keyword>
<comment type="caution">
    <text evidence="7">The sequence shown here is derived from an EMBL/GenBank/DDBJ whole genome shotgun (WGS) entry which is preliminary data.</text>
</comment>
<dbReference type="CDD" id="cd09629">
    <property type="entry name" value="DOMON_CIL1_like"/>
    <property type="match status" value="1"/>
</dbReference>
<organism evidence="7 8">
    <name type="scientific">Tetracentron sinense</name>
    <name type="common">Spur-leaf</name>
    <dbReference type="NCBI Taxonomy" id="13715"/>
    <lineage>
        <taxon>Eukaryota</taxon>
        <taxon>Viridiplantae</taxon>
        <taxon>Streptophyta</taxon>
        <taxon>Embryophyta</taxon>
        <taxon>Tracheophyta</taxon>
        <taxon>Spermatophyta</taxon>
        <taxon>Magnoliopsida</taxon>
        <taxon>Trochodendrales</taxon>
        <taxon>Trochodendraceae</taxon>
        <taxon>Tetracentron</taxon>
    </lineage>
</organism>
<dbReference type="PROSITE" id="PS50836">
    <property type="entry name" value="DOMON"/>
    <property type="match status" value="1"/>
</dbReference>
<dbReference type="OMA" id="LHWNYIP"/>
<evidence type="ECO:0000256" key="4">
    <source>
        <dbReference type="ARBA" id="ARBA00023136"/>
    </source>
</evidence>
<dbReference type="EMBL" id="JABCRI010000001">
    <property type="protein sequence ID" value="KAF8414213.1"/>
    <property type="molecule type" value="Genomic_DNA"/>
</dbReference>
<dbReference type="PANTHER" id="PTHR23130:SF159">
    <property type="entry name" value="OS08G0335600 PROTEIN"/>
    <property type="match status" value="1"/>
</dbReference>
<reference evidence="7 8" key="1">
    <citation type="submission" date="2020-04" db="EMBL/GenBank/DDBJ databases">
        <title>Plant Genome Project.</title>
        <authorList>
            <person name="Zhang R.-G."/>
        </authorList>
    </citation>
    <scope>NUCLEOTIDE SEQUENCE [LARGE SCALE GENOMIC DNA]</scope>
    <source>
        <strain evidence="7">YNK0</strain>
        <tissue evidence="7">Leaf</tissue>
    </source>
</reference>
<evidence type="ECO:0000256" key="1">
    <source>
        <dbReference type="ARBA" id="ARBA00004370"/>
    </source>
</evidence>
<feature type="domain" description="DOMON" evidence="6">
    <location>
        <begin position="46"/>
        <end position="159"/>
    </location>
</feature>
<proteinExistence type="predicted"/>
<dbReference type="InterPro" id="IPR005018">
    <property type="entry name" value="DOMON_domain"/>
</dbReference>
<comment type="subcellular location">
    <subcellularLocation>
        <location evidence="1">Membrane</location>
    </subcellularLocation>
</comment>
<feature type="signal peptide" evidence="5">
    <location>
        <begin position="1"/>
        <end position="23"/>
    </location>
</feature>
<evidence type="ECO:0000256" key="5">
    <source>
        <dbReference type="SAM" id="SignalP"/>
    </source>
</evidence>
<keyword evidence="3 5" id="KW-0732">Signal</keyword>
<evidence type="ECO:0000256" key="3">
    <source>
        <dbReference type="ARBA" id="ARBA00022729"/>
    </source>
</evidence>
<dbReference type="AlphaFoldDB" id="A0A835DSS5"/>
<evidence type="ECO:0000313" key="8">
    <source>
        <dbReference type="Proteomes" id="UP000655225"/>
    </source>
</evidence>
<accession>A0A835DSS5</accession>
<keyword evidence="4" id="KW-0472">Membrane</keyword>
<evidence type="ECO:0000313" key="7">
    <source>
        <dbReference type="EMBL" id="KAF8414213.1"/>
    </source>
</evidence>
<dbReference type="OrthoDB" id="19261at2759"/>
<sequence length="188" mass="20672">MAITFRPISMICTLMSLFLTSSAQTCSNYTFLTDRVFSSCRDLPYLQAHLHWNYSPSTKRIEIAYRATQTSTGWIAWAINPTGIGMAGSQALVAFRHSNGSMIAYPTALTNYNPSMQPHALSFPVSNISTEHSNDEMIIFAVVGPLSNNTTVNHVWQTGSSVLKNIPRIHPISGDNVQSMGTIDFHSG</sequence>
<protein>
    <recommendedName>
        <fullName evidence="6">DOMON domain-containing protein</fullName>
    </recommendedName>
</protein>
<dbReference type="GO" id="GO:0016020">
    <property type="term" value="C:membrane"/>
    <property type="evidence" value="ECO:0007669"/>
    <property type="project" value="UniProtKB-SubCell"/>
</dbReference>
<dbReference type="Proteomes" id="UP000655225">
    <property type="component" value="Unassembled WGS sequence"/>
</dbReference>